<dbReference type="Gene3D" id="1.20.1280.50">
    <property type="match status" value="1"/>
</dbReference>
<dbReference type="SUPFAM" id="SSF81383">
    <property type="entry name" value="F-box domain"/>
    <property type="match status" value="1"/>
</dbReference>
<keyword evidence="4" id="KW-1185">Reference proteome</keyword>
<reference evidence="3 4" key="1">
    <citation type="journal article" date="2023" name="BMC Biotechnol.">
        <title>Vitis rotundifolia cv Carlos genome sequencing.</title>
        <authorList>
            <person name="Huff M."/>
            <person name="Hulse-Kemp A."/>
            <person name="Scheffler B."/>
            <person name="Youngblood R."/>
            <person name="Simpson S."/>
            <person name="Babiker E."/>
            <person name="Staton M."/>
        </authorList>
    </citation>
    <scope>NUCLEOTIDE SEQUENCE [LARGE SCALE GENOMIC DNA]</scope>
    <source>
        <tissue evidence="3">Leaf</tissue>
    </source>
</reference>
<name>A0AA38ZBY6_VITRO</name>
<dbReference type="EMBL" id="JARBHA010000012">
    <property type="protein sequence ID" value="KAJ9686208.1"/>
    <property type="molecule type" value="Genomic_DNA"/>
</dbReference>
<evidence type="ECO:0000313" key="4">
    <source>
        <dbReference type="Proteomes" id="UP001168098"/>
    </source>
</evidence>
<protein>
    <recommendedName>
        <fullName evidence="2">F-box domain-containing protein</fullName>
    </recommendedName>
</protein>
<feature type="domain" description="F-box" evidence="2">
    <location>
        <begin position="14"/>
        <end position="50"/>
    </location>
</feature>
<proteinExistence type="predicted"/>
<dbReference type="PROSITE" id="PS50181">
    <property type="entry name" value="FBOX"/>
    <property type="match status" value="1"/>
</dbReference>
<dbReference type="Pfam" id="PF00646">
    <property type="entry name" value="F-box"/>
    <property type="match status" value="1"/>
</dbReference>
<dbReference type="InterPro" id="IPR001810">
    <property type="entry name" value="F-box_dom"/>
</dbReference>
<dbReference type="AlphaFoldDB" id="A0AA38ZBY6"/>
<gene>
    <name evidence="3" type="ORF">PVL29_015217</name>
</gene>
<evidence type="ECO:0000256" key="1">
    <source>
        <dbReference type="SAM" id="Phobius"/>
    </source>
</evidence>
<accession>A0AA38ZBY6</accession>
<keyword evidence="1" id="KW-0812">Transmembrane</keyword>
<sequence length="112" mass="13307">MVRRERKRHRSKNQDPVNCLPDDMIRYILSKLGLRGIARVSTLSRRWRQVCLSLPFLNLDLQAFDIYGASSKLRVLISPFSFRLKLCNYAHKTLYVIITKGVFIYPNFFFFF</sequence>
<keyword evidence="1" id="KW-0472">Membrane</keyword>
<evidence type="ECO:0000313" key="3">
    <source>
        <dbReference type="EMBL" id="KAJ9686208.1"/>
    </source>
</evidence>
<comment type="caution">
    <text evidence="3">The sequence shown here is derived from an EMBL/GenBank/DDBJ whole genome shotgun (WGS) entry which is preliminary data.</text>
</comment>
<feature type="transmembrane region" description="Helical" evidence="1">
    <location>
        <begin position="93"/>
        <end position="111"/>
    </location>
</feature>
<dbReference type="SMART" id="SM00256">
    <property type="entry name" value="FBOX"/>
    <property type="match status" value="1"/>
</dbReference>
<keyword evidence="1" id="KW-1133">Transmembrane helix</keyword>
<organism evidence="3 4">
    <name type="scientific">Vitis rotundifolia</name>
    <name type="common">Muscadine grape</name>
    <dbReference type="NCBI Taxonomy" id="103349"/>
    <lineage>
        <taxon>Eukaryota</taxon>
        <taxon>Viridiplantae</taxon>
        <taxon>Streptophyta</taxon>
        <taxon>Embryophyta</taxon>
        <taxon>Tracheophyta</taxon>
        <taxon>Spermatophyta</taxon>
        <taxon>Magnoliopsida</taxon>
        <taxon>eudicotyledons</taxon>
        <taxon>Gunneridae</taxon>
        <taxon>Pentapetalae</taxon>
        <taxon>rosids</taxon>
        <taxon>Vitales</taxon>
        <taxon>Vitaceae</taxon>
        <taxon>Viteae</taxon>
        <taxon>Vitis</taxon>
    </lineage>
</organism>
<dbReference type="Proteomes" id="UP001168098">
    <property type="component" value="Unassembled WGS sequence"/>
</dbReference>
<dbReference type="InterPro" id="IPR036047">
    <property type="entry name" value="F-box-like_dom_sf"/>
</dbReference>
<evidence type="ECO:0000259" key="2">
    <source>
        <dbReference type="PROSITE" id="PS50181"/>
    </source>
</evidence>